<evidence type="ECO:0000313" key="6">
    <source>
        <dbReference type="EMBL" id="SKA76741.1"/>
    </source>
</evidence>
<evidence type="ECO:0000256" key="5">
    <source>
        <dbReference type="ARBA" id="ARBA00093797"/>
    </source>
</evidence>
<dbReference type="AlphaFoldDB" id="A0A1T4WJC7"/>
<dbReference type="EMBL" id="FUYA01000007">
    <property type="protein sequence ID" value="SKA76741.1"/>
    <property type="molecule type" value="Genomic_DNA"/>
</dbReference>
<sequence>MSERLRLLDQALELGQQELACLAEGDVDRTSELARQREALMREAWETEEGQSSDLQLLAAKLHRLRDLQGELTTEARRLHFELREEIQKTKKKGRGFSGYGHAAKINLGFSNRFINKLG</sequence>
<dbReference type="Proteomes" id="UP000189733">
    <property type="component" value="Unassembled WGS sequence"/>
</dbReference>
<keyword evidence="3" id="KW-1005">Bacterial flagellum biogenesis</keyword>
<dbReference type="OrthoDB" id="5472137at2"/>
<protein>
    <recommendedName>
        <fullName evidence="5">Flagellar protein FliT</fullName>
    </recommendedName>
</protein>
<name>A0A1T4WJC7_9BACT</name>
<keyword evidence="7" id="KW-1185">Reference proteome</keyword>
<keyword evidence="2" id="KW-0963">Cytoplasm</keyword>
<reference evidence="6 7" key="1">
    <citation type="submission" date="2017-02" db="EMBL/GenBank/DDBJ databases">
        <authorList>
            <person name="Peterson S.W."/>
        </authorList>
    </citation>
    <scope>NUCLEOTIDE SEQUENCE [LARGE SCALE GENOMIC DNA]</scope>
    <source>
        <strain evidence="6 7">DSM 18034</strain>
    </source>
</reference>
<comment type="subcellular location">
    <subcellularLocation>
        <location evidence="1">Cytoplasm</location>
        <location evidence="1">Cytosol</location>
    </subcellularLocation>
</comment>
<dbReference type="STRING" id="1121442.SAMN02745702_02301"/>
<accession>A0A1T4WJC7</accession>
<evidence type="ECO:0000256" key="4">
    <source>
        <dbReference type="ARBA" id="ARBA00023186"/>
    </source>
</evidence>
<dbReference type="RefSeq" id="WP_078685575.1">
    <property type="nucleotide sequence ID" value="NZ_FUYA01000007.1"/>
</dbReference>
<evidence type="ECO:0000313" key="7">
    <source>
        <dbReference type="Proteomes" id="UP000189733"/>
    </source>
</evidence>
<evidence type="ECO:0000256" key="3">
    <source>
        <dbReference type="ARBA" id="ARBA00022795"/>
    </source>
</evidence>
<keyword evidence="4" id="KW-0143">Chaperone</keyword>
<dbReference type="InterPro" id="IPR008622">
    <property type="entry name" value="FliT"/>
</dbReference>
<proteinExistence type="predicted"/>
<organism evidence="6 7">
    <name type="scientific">Desulfobaculum bizertense DSM 18034</name>
    <dbReference type="NCBI Taxonomy" id="1121442"/>
    <lineage>
        <taxon>Bacteria</taxon>
        <taxon>Pseudomonadati</taxon>
        <taxon>Thermodesulfobacteriota</taxon>
        <taxon>Desulfovibrionia</taxon>
        <taxon>Desulfovibrionales</taxon>
        <taxon>Desulfovibrionaceae</taxon>
        <taxon>Desulfobaculum</taxon>
    </lineage>
</organism>
<evidence type="ECO:0000256" key="2">
    <source>
        <dbReference type="ARBA" id="ARBA00022490"/>
    </source>
</evidence>
<evidence type="ECO:0000256" key="1">
    <source>
        <dbReference type="ARBA" id="ARBA00004514"/>
    </source>
</evidence>
<dbReference type="Pfam" id="PF05400">
    <property type="entry name" value="FliT"/>
    <property type="match status" value="1"/>
</dbReference>
<gene>
    <name evidence="6" type="ORF">SAMN02745702_02301</name>
</gene>